<protein>
    <submittedName>
        <fullName evidence="2">Uncharacterized protein</fullName>
    </submittedName>
</protein>
<dbReference type="EMBL" id="KV426950">
    <property type="protein sequence ID" value="KZV78327.1"/>
    <property type="molecule type" value="Genomic_DNA"/>
</dbReference>
<accession>A0A166MRW6</accession>
<feature type="compositionally biased region" description="Polar residues" evidence="1">
    <location>
        <begin position="22"/>
        <end position="33"/>
    </location>
</feature>
<gene>
    <name evidence="2" type="ORF">EXIGLDRAFT_41497</name>
</gene>
<sequence length="130" mass="14410">MRTCLCSSCATPDPDDRPRSLVRTNTSPPATTSLTRTRDMLAIVTPSLVRPSPLFGPAPVGLASDPHSNQRLRKPSRAHLFSFAMRDLTETLTSRLATCTETITAFVPCARDYRFTNEHGVPITVKVRRR</sequence>
<organism evidence="2 3">
    <name type="scientific">Exidia glandulosa HHB12029</name>
    <dbReference type="NCBI Taxonomy" id="1314781"/>
    <lineage>
        <taxon>Eukaryota</taxon>
        <taxon>Fungi</taxon>
        <taxon>Dikarya</taxon>
        <taxon>Basidiomycota</taxon>
        <taxon>Agaricomycotina</taxon>
        <taxon>Agaricomycetes</taxon>
        <taxon>Auriculariales</taxon>
        <taxon>Exidiaceae</taxon>
        <taxon>Exidia</taxon>
    </lineage>
</organism>
<name>A0A166MRW6_EXIGL</name>
<reference evidence="2 3" key="1">
    <citation type="journal article" date="2016" name="Mol. Biol. Evol.">
        <title>Comparative Genomics of Early-Diverging Mushroom-Forming Fungi Provides Insights into the Origins of Lignocellulose Decay Capabilities.</title>
        <authorList>
            <person name="Nagy L.G."/>
            <person name="Riley R."/>
            <person name="Tritt A."/>
            <person name="Adam C."/>
            <person name="Daum C."/>
            <person name="Floudas D."/>
            <person name="Sun H."/>
            <person name="Yadav J.S."/>
            <person name="Pangilinan J."/>
            <person name="Larsson K.H."/>
            <person name="Matsuura K."/>
            <person name="Barry K."/>
            <person name="Labutti K."/>
            <person name="Kuo R."/>
            <person name="Ohm R.A."/>
            <person name="Bhattacharya S.S."/>
            <person name="Shirouzu T."/>
            <person name="Yoshinaga Y."/>
            <person name="Martin F.M."/>
            <person name="Grigoriev I.V."/>
            <person name="Hibbett D.S."/>
        </authorList>
    </citation>
    <scope>NUCLEOTIDE SEQUENCE [LARGE SCALE GENOMIC DNA]</scope>
    <source>
        <strain evidence="2 3">HHB12029</strain>
    </source>
</reference>
<keyword evidence="3" id="KW-1185">Reference proteome</keyword>
<dbReference type="Proteomes" id="UP000077266">
    <property type="component" value="Unassembled WGS sequence"/>
</dbReference>
<evidence type="ECO:0000256" key="1">
    <source>
        <dbReference type="SAM" id="MobiDB-lite"/>
    </source>
</evidence>
<dbReference type="InParanoid" id="A0A166MRW6"/>
<evidence type="ECO:0000313" key="2">
    <source>
        <dbReference type="EMBL" id="KZV78327.1"/>
    </source>
</evidence>
<dbReference type="AlphaFoldDB" id="A0A166MRW6"/>
<evidence type="ECO:0000313" key="3">
    <source>
        <dbReference type="Proteomes" id="UP000077266"/>
    </source>
</evidence>
<proteinExistence type="predicted"/>
<feature type="region of interest" description="Disordered" evidence="1">
    <location>
        <begin position="13"/>
        <end position="33"/>
    </location>
</feature>